<sequence length="124" mass="13749">MEVLKVCKYVTPRHLHSSSLEVLVLRGEIGSLAPPGGVGLVGCDAWLSRPLLLYSFSDFVDLRWGDSYHNDEGCTHSVQTSQHKTLTTLIPSTTLSELAWLCVDRSIDKSHLRDQGINGVERMV</sequence>
<evidence type="ECO:0000313" key="2">
    <source>
        <dbReference type="Proteomes" id="UP000324222"/>
    </source>
</evidence>
<keyword evidence="2" id="KW-1185">Reference proteome</keyword>
<accession>A0A5B7DNQ7</accession>
<gene>
    <name evidence="1" type="ORF">E2C01_015674</name>
</gene>
<protein>
    <submittedName>
        <fullName evidence="1">Uncharacterized protein</fullName>
    </submittedName>
</protein>
<comment type="caution">
    <text evidence="1">The sequence shown here is derived from an EMBL/GenBank/DDBJ whole genome shotgun (WGS) entry which is preliminary data.</text>
</comment>
<organism evidence="1 2">
    <name type="scientific">Portunus trituberculatus</name>
    <name type="common">Swimming crab</name>
    <name type="synonym">Neptunus trituberculatus</name>
    <dbReference type="NCBI Taxonomy" id="210409"/>
    <lineage>
        <taxon>Eukaryota</taxon>
        <taxon>Metazoa</taxon>
        <taxon>Ecdysozoa</taxon>
        <taxon>Arthropoda</taxon>
        <taxon>Crustacea</taxon>
        <taxon>Multicrustacea</taxon>
        <taxon>Malacostraca</taxon>
        <taxon>Eumalacostraca</taxon>
        <taxon>Eucarida</taxon>
        <taxon>Decapoda</taxon>
        <taxon>Pleocyemata</taxon>
        <taxon>Brachyura</taxon>
        <taxon>Eubrachyura</taxon>
        <taxon>Portunoidea</taxon>
        <taxon>Portunidae</taxon>
        <taxon>Portuninae</taxon>
        <taxon>Portunus</taxon>
    </lineage>
</organism>
<dbReference type="Proteomes" id="UP000324222">
    <property type="component" value="Unassembled WGS sequence"/>
</dbReference>
<name>A0A5B7DNQ7_PORTR</name>
<dbReference type="AlphaFoldDB" id="A0A5B7DNQ7"/>
<reference evidence="1 2" key="1">
    <citation type="submission" date="2019-05" db="EMBL/GenBank/DDBJ databases">
        <title>Another draft genome of Portunus trituberculatus and its Hox gene families provides insights of decapod evolution.</title>
        <authorList>
            <person name="Jeong J.-H."/>
            <person name="Song I."/>
            <person name="Kim S."/>
            <person name="Choi T."/>
            <person name="Kim D."/>
            <person name="Ryu S."/>
            <person name="Kim W."/>
        </authorList>
    </citation>
    <scope>NUCLEOTIDE SEQUENCE [LARGE SCALE GENOMIC DNA]</scope>
    <source>
        <tissue evidence="1">Muscle</tissue>
    </source>
</reference>
<evidence type="ECO:0000313" key="1">
    <source>
        <dbReference type="EMBL" id="MPC22654.1"/>
    </source>
</evidence>
<dbReference type="EMBL" id="VSRR010001110">
    <property type="protein sequence ID" value="MPC22654.1"/>
    <property type="molecule type" value="Genomic_DNA"/>
</dbReference>
<proteinExistence type="predicted"/>